<proteinExistence type="predicted"/>
<organism evidence="2 3">
    <name type="scientific">Pseudomonas putida</name>
    <name type="common">Arthrobacter siderocapsulatus</name>
    <dbReference type="NCBI Taxonomy" id="303"/>
    <lineage>
        <taxon>Bacteria</taxon>
        <taxon>Pseudomonadati</taxon>
        <taxon>Pseudomonadota</taxon>
        <taxon>Gammaproteobacteria</taxon>
        <taxon>Pseudomonadales</taxon>
        <taxon>Pseudomonadaceae</taxon>
        <taxon>Pseudomonas</taxon>
    </lineage>
</organism>
<dbReference type="PROSITE" id="PS51257">
    <property type="entry name" value="PROKAR_LIPOPROTEIN"/>
    <property type="match status" value="1"/>
</dbReference>
<keyword evidence="1" id="KW-0472">Membrane</keyword>
<dbReference type="AlphaFoldDB" id="A0A6S5TSY9"/>
<evidence type="ECO:0000313" key="3">
    <source>
        <dbReference type="Proteomes" id="UP000515680"/>
    </source>
</evidence>
<evidence type="ECO:0000256" key="1">
    <source>
        <dbReference type="SAM" id="Phobius"/>
    </source>
</evidence>
<evidence type="ECO:0008006" key="4">
    <source>
        <dbReference type="Google" id="ProtNLM"/>
    </source>
</evidence>
<keyword evidence="1" id="KW-1133">Transmembrane helix</keyword>
<reference evidence="2 3" key="1">
    <citation type="submission" date="2019-12" db="EMBL/GenBank/DDBJ databases">
        <title>complete genome sequences of Pseudomonas putida str. WP8-W18-CRE-01 isolated from wastewater treatment plant effluent.</title>
        <authorList>
            <person name="Sekizuka T."/>
            <person name="Itokawa K."/>
            <person name="Yatsu K."/>
            <person name="Inamine Y."/>
            <person name="Kuroda M."/>
        </authorList>
    </citation>
    <scope>NUCLEOTIDE SEQUENCE [LARGE SCALE GENOMIC DNA]</scope>
    <source>
        <strain evidence="2 3">WP8-W18-CRE-01</strain>
    </source>
</reference>
<protein>
    <recommendedName>
        <fullName evidence="4">Lipoprotein</fullName>
    </recommendedName>
</protein>
<gene>
    <name evidence="2" type="ORF">WP8W18C01_20330</name>
</gene>
<evidence type="ECO:0000313" key="2">
    <source>
        <dbReference type="EMBL" id="BBT39692.1"/>
    </source>
</evidence>
<sequence length="60" mass="6692">MKRFLRTFAAAMTFAGILAGCLVILLLMILMVRFPLLLAAVALACWILNRLMQTADKKSH</sequence>
<accession>A0A6S5TSY9</accession>
<dbReference type="RefSeq" id="WP_232095233.1">
    <property type="nucleotide sequence ID" value="NZ_AP022227.1"/>
</dbReference>
<feature type="transmembrane region" description="Helical" evidence="1">
    <location>
        <begin position="7"/>
        <end position="30"/>
    </location>
</feature>
<keyword evidence="1" id="KW-0812">Transmembrane</keyword>
<dbReference type="Proteomes" id="UP000515680">
    <property type="component" value="Chromosome"/>
</dbReference>
<dbReference type="EMBL" id="AP022227">
    <property type="protein sequence ID" value="BBT39692.1"/>
    <property type="molecule type" value="Genomic_DNA"/>
</dbReference>
<name>A0A6S5TSY9_PSEPU</name>
<feature type="transmembrane region" description="Helical" evidence="1">
    <location>
        <begin position="36"/>
        <end position="52"/>
    </location>
</feature>